<dbReference type="KEGG" id="qlo:115980808"/>
<keyword evidence="1" id="KW-1133">Transmembrane helix</keyword>
<evidence type="ECO:0000256" key="1">
    <source>
        <dbReference type="SAM" id="Phobius"/>
    </source>
</evidence>
<feature type="transmembrane region" description="Helical" evidence="1">
    <location>
        <begin position="94"/>
        <end position="113"/>
    </location>
</feature>
<dbReference type="KEGG" id="qlo:115980805"/>
<name>A0A7N2L7T6_QUELO</name>
<dbReference type="NCBIfam" id="TIGR01571">
    <property type="entry name" value="A_thal_Cys_rich"/>
    <property type="match status" value="1"/>
</dbReference>
<reference evidence="2 3" key="1">
    <citation type="journal article" date="2016" name="G3 (Bethesda)">
        <title>First Draft Assembly and Annotation of the Genome of a California Endemic Oak Quercus lobata Nee (Fagaceae).</title>
        <authorList>
            <person name="Sork V.L."/>
            <person name="Fitz-Gibbon S.T."/>
            <person name="Puiu D."/>
            <person name="Crepeau M."/>
            <person name="Gugger P.F."/>
            <person name="Sherman R."/>
            <person name="Stevens K."/>
            <person name="Langley C.H."/>
            <person name="Pellegrini M."/>
            <person name="Salzberg S.L."/>
        </authorList>
    </citation>
    <scope>NUCLEOTIDE SEQUENCE [LARGE SCALE GENOMIC DNA]</scope>
    <source>
        <strain evidence="2 3">cv. SW786</strain>
    </source>
</reference>
<accession>A0A7N2L7T6</accession>
<dbReference type="PANTHER" id="PTHR15907">
    <property type="entry name" value="DUF614 FAMILY PROTEIN-RELATED"/>
    <property type="match status" value="1"/>
</dbReference>
<dbReference type="Gramene" id="QL03p034755:mrna">
    <property type="protein sequence ID" value="QL03p034755:mrna"/>
    <property type="gene ID" value="QL03p034755"/>
</dbReference>
<dbReference type="EnsemblPlants" id="QL03p034755:mrna">
    <property type="protein sequence ID" value="QL03p034755:mrna"/>
    <property type="gene ID" value="QL03p034755"/>
</dbReference>
<dbReference type="OrthoDB" id="1045822at2759"/>
<keyword evidence="1" id="KW-0472">Membrane</keyword>
<proteinExistence type="predicted"/>
<dbReference type="Gramene" id="QL03p034546:mrna">
    <property type="protein sequence ID" value="QL03p034546:mrna"/>
    <property type="gene ID" value="QL03p034546"/>
</dbReference>
<evidence type="ECO:0000313" key="2">
    <source>
        <dbReference type="EnsemblPlants" id="QL03p034755:mrna"/>
    </source>
</evidence>
<dbReference type="Pfam" id="PF04749">
    <property type="entry name" value="PLAC8"/>
    <property type="match status" value="1"/>
</dbReference>
<dbReference type="OMA" id="IFTAIQC"/>
<sequence length="185" mass="20471">MYSSNPSSTEQYSHAPPPFAQATVTGVPMNSTSQYHENSQQASFQAPVPWSSGLYDCCHDVSNCCLTCWCPCITFGRIADIVDKGSKTTGFSEVVYALIANLIGCGCLYSYPYRTKIRQQYMLEERPCGDCLVHFCCEPCALCQEYRELEARGFDMTIGWKGNVEQRTGGAMATTAPVFQGSMNR</sequence>
<dbReference type="InterPro" id="IPR006461">
    <property type="entry name" value="PLAC_motif_containing"/>
</dbReference>
<dbReference type="EMBL" id="LRBV02000003">
    <property type="status" value="NOT_ANNOTATED_CDS"/>
    <property type="molecule type" value="Genomic_DNA"/>
</dbReference>
<protein>
    <submittedName>
        <fullName evidence="2">Uncharacterized protein</fullName>
    </submittedName>
</protein>
<keyword evidence="1" id="KW-0812">Transmembrane</keyword>
<keyword evidence="3" id="KW-1185">Reference proteome</keyword>
<dbReference type="RefSeq" id="XP_030958876.1">
    <property type="nucleotide sequence ID" value="XM_031103016.1"/>
</dbReference>
<dbReference type="GeneID" id="115980805"/>
<evidence type="ECO:0000313" key="3">
    <source>
        <dbReference type="Proteomes" id="UP000594261"/>
    </source>
</evidence>
<dbReference type="AlphaFoldDB" id="A0A7N2L7T6"/>
<dbReference type="EnsemblPlants" id="QL03p034546:mrna">
    <property type="protein sequence ID" value="QL03p034546:mrna"/>
    <property type="gene ID" value="QL03p034546"/>
</dbReference>
<gene>
    <name evidence="2" type="primary">LOC115980805</name>
</gene>
<dbReference type="Proteomes" id="UP000594261">
    <property type="component" value="Chromosome 3"/>
</dbReference>
<organism evidence="2 3">
    <name type="scientific">Quercus lobata</name>
    <name type="common">Valley oak</name>
    <dbReference type="NCBI Taxonomy" id="97700"/>
    <lineage>
        <taxon>Eukaryota</taxon>
        <taxon>Viridiplantae</taxon>
        <taxon>Streptophyta</taxon>
        <taxon>Embryophyta</taxon>
        <taxon>Tracheophyta</taxon>
        <taxon>Spermatophyta</taxon>
        <taxon>Magnoliopsida</taxon>
        <taxon>eudicotyledons</taxon>
        <taxon>Gunneridae</taxon>
        <taxon>Pentapetalae</taxon>
        <taxon>rosids</taxon>
        <taxon>fabids</taxon>
        <taxon>Fagales</taxon>
        <taxon>Fagaceae</taxon>
        <taxon>Quercus</taxon>
    </lineage>
</organism>
<reference evidence="2" key="2">
    <citation type="submission" date="2021-01" db="UniProtKB">
        <authorList>
            <consortium name="EnsemblPlants"/>
        </authorList>
    </citation>
    <scope>IDENTIFICATION</scope>
</reference>